<dbReference type="InterPro" id="IPR027450">
    <property type="entry name" value="AlkB-like"/>
</dbReference>
<dbReference type="GO" id="GO:0051747">
    <property type="term" value="F:cytosine C-5 DNA demethylase activity"/>
    <property type="evidence" value="ECO:0007669"/>
    <property type="project" value="TreeGrafter"/>
</dbReference>
<evidence type="ECO:0000313" key="3">
    <source>
        <dbReference type="EMBL" id="KAK0703506.1"/>
    </source>
</evidence>
<dbReference type="GO" id="GO:0006307">
    <property type="term" value="P:DNA alkylation repair"/>
    <property type="evidence" value="ECO:0007669"/>
    <property type="project" value="TreeGrafter"/>
</dbReference>
<dbReference type="GO" id="GO:0008198">
    <property type="term" value="F:ferrous iron binding"/>
    <property type="evidence" value="ECO:0007669"/>
    <property type="project" value="TreeGrafter"/>
</dbReference>
<dbReference type="SUPFAM" id="SSF51197">
    <property type="entry name" value="Clavaminate synthase-like"/>
    <property type="match status" value="1"/>
</dbReference>
<dbReference type="InterPro" id="IPR032852">
    <property type="entry name" value="ALKBH2"/>
</dbReference>
<dbReference type="PANTHER" id="PTHR31573">
    <property type="entry name" value="ALPHA-KETOGLUTARATE-DEPENDENT DIOXYGENASE ALKB HOMOLOG 2"/>
    <property type="match status" value="1"/>
</dbReference>
<gene>
    <name evidence="3" type="ORF">B0T26DRAFT_744306</name>
</gene>
<name>A0AA40DJD0_9PEZI</name>
<dbReference type="PANTHER" id="PTHR31573:SF4">
    <property type="entry name" value="FE2OG DIOXYGENASE DOMAIN-CONTAINING PROTEIN"/>
    <property type="match status" value="1"/>
</dbReference>
<dbReference type="Proteomes" id="UP001172101">
    <property type="component" value="Unassembled WGS sequence"/>
</dbReference>
<dbReference type="InterPro" id="IPR037151">
    <property type="entry name" value="AlkB-like_sf"/>
</dbReference>
<dbReference type="GO" id="GO:0035516">
    <property type="term" value="F:broad specificity oxidative DNA demethylase activity"/>
    <property type="evidence" value="ECO:0007669"/>
    <property type="project" value="TreeGrafter"/>
</dbReference>
<reference evidence="3" key="1">
    <citation type="submission" date="2023-06" db="EMBL/GenBank/DDBJ databases">
        <title>Genome-scale phylogeny and comparative genomics of the fungal order Sordariales.</title>
        <authorList>
            <consortium name="Lawrence Berkeley National Laboratory"/>
            <person name="Hensen N."/>
            <person name="Bonometti L."/>
            <person name="Westerberg I."/>
            <person name="Brannstrom I.O."/>
            <person name="Guillou S."/>
            <person name="Cros-Aarteil S."/>
            <person name="Calhoun S."/>
            <person name="Haridas S."/>
            <person name="Kuo A."/>
            <person name="Mondo S."/>
            <person name="Pangilinan J."/>
            <person name="Riley R."/>
            <person name="LaButti K."/>
            <person name="Andreopoulos B."/>
            <person name="Lipzen A."/>
            <person name="Chen C."/>
            <person name="Yanf M."/>
            <person name="Daum C."/>
            <person name="Ng V."/>
            <person name="Clum A."/>
            <person name="Steindorff A."/>
            <person name="Ohm R."/>
            <person name="Martin F."/>
            <person name="Silar P."/>
            <person name="Natvig D."/>
            <person name="Lalanne C."/>
            <person name="Gautier V."/>
            <person name="Ament-velasquez S.L."/>
            <person name="Kruys A."/>
            <person name="Hutchinson M.I."/>
            <person name="Powell A.J."/>
            <person name="Barry K."/>
            <person name="Miller A.N."/>
            <person name="Grigoriev I.V."/>
            <person name="Debuchy R."/>
            <person name="Gladieux P."/>
            <person name="Thoren M.H."/>
            <person name="Johannesson H."/>
        </authorList>
    </citation>
    <scope>NUCLEOTIDE SEQUENCE</scope>
    <source>
        <strain evidence="3">SMH2392-1A</strain>
    </source>
</reference>
<dbReference type="EMBL" id="JAUIRO010000008">
    <property type="protein sequence ID" value="KAK0703506.1"/>
    <property type="molecule type" value="Genomic_DNA"/>
</dbReference>
<dbReference type="GeneID" id="85327669"/>
<accession>A0AA40DJD0</accession>
<feature type="domain" description="Fe2OG dioxygenase" evidence="2">
    <location>
        <begin position="387"/>
        <end position="494"/>
    </location>
</feature>
<dbReference type="Pfam" id="PF13532">
    <property type="entry name" value="2OG-FeII_Oxy_2"/>
    <property type="match status" value="1"/>
</dbReference>
<dbReference type="RefSeq" id="XP_060290365.1">
    <property type="nucleotide sequence ID" value="XM_060444399.1"/>
</dbReference>
<feature type="binding site" evidence="1">
    <location>
        <position position="405"/>
    </location>
    <ligand>
        <name>2-oxoglutarate</name>
        <dbReference type="ChEBI" id="CHEBI:16810"/>
    </ligand>
</feature>
<evidence type="ECO:0000313" key="4">
    <source>
        <dbReference type="Proteomes" id="UP001172101"/>
    </source>
</evidence>
<evidence type="ECO:0000256" key="1">
    <source>
        <dbReference type="PIRSR" id="PIRSR632852-1"/>
    </source>
</evidence>
<protein>
    <recommendedName>
        <fullName evidence="2">Fe2OG dioxygenase domain-containing protein</fullName>
    </recommendedName>
</protein>
<organism evidence="3 4">
    <name type="scientific">Lasiosphaeria miniovina</name>
    <dbReference type="NCBI Taxonomy" id="1954250"/>
    <lineage>
        <taxon>Eukaryota</taxon>
        <taxon>Fungi</taxon>
        <taxon>Dikarya</taxon>
        <taxon>Ascomycota</taxon>
        <taxon>Pezizomycotina</taxon>
        <taxon>Sordariomycetes</taxon>
        <taxon>Sordariomycetidae</taxon>
        <taxon>Sordariales</taxon>
        <taxon>Lasiosphaeriaceae</taxon>
        <taxon>Lasiosphaeria</taxon>
    </lineage>
</organism>
<sequence length="525" mass="59342">MTTLNVYFQRMPARLSRLSTVSQPEPSFPPSIWSKWRGSLCEALPYFKAYKGSLHTNGLVATGFLMDKHADPRDVFDGQVIISSVPNGTGTMVRLRDASDSSPNIKAFRNAQKNRTLLAVIAEKRNGIRVFRVRYEKADLQKPSCKLIYTIGWTCLNHECAYFLKRPAIKTEDTIKIEDDDTKMRSDEDVPEDLEYNEAFLFGLAPWIRLPRLRMLQPPGVLEFDRLMTKRRETNQVIDDQLATRLNRTCLNDTQTVTLGSYTARQYFLPDPSGNIIGSFTLLVSNPQINSQPFGPDHLFREIEQGYWIEAKPNKLEGYTRHFQQNFGARYKFGVAVQSKGFDQAPEVILRALHRLIWAGSSAVKKTTEWIDKGGHGPHSPPSGSNDFNELLALGYMEDDRISYHDDGESELGPTVAALSLGSPSIMKFRPKVKIDFGKHLPKNLKGLYRDVLEAPMKHGDIMVMHGQAIHKLYEHTVEPMGGRRFSLTCRYIDPDKMQSQSDKDDAAVKGAIPAASFAFKYDGN</sequence>
<keyword evidence="4" id="KW-1185">Reference proteome</keyword>
<proteinExistence type="predicted"/>
<feature type="binding site" evidence="1">
    <location>
        <position position="396"/>
    </location>
    <ligand>
        <name>2-oxoglutarate</name>
        <dbReference type="ChEBI" id="CHEBI:16810"/>
    </ligand>
</feature>
<dbReference type="InterPro" id="IPR005123">
    <property type="entry name" value="Oxoglu/Fe-dep_dioxygenase_dom"/>
</dbReference>
<dbReference type="AlphaFoldDB" id="A0AA40DJD0"/>
<dbReference type="Gene3D" id="2.60.120.590">
    <property type="entry name" value="Alpha-ketoglutarate-dependent dioxygenase AlkB-like"/>
    <property type="match status" value="1"/>
</dbReference>
<comment type="caution">
    <text evidence="3">The sequence shown here is derived from an EMBL/GenBank/DDBJ whole genome shotgun (WGS) entry which is preliminary data.</text>
</comment>
<dbReference type="PROSITE" id="PS51471">
    <property type="entry name" value="FE2OG_OXY"/>
    <property type="match status" value="1"/>
</dbReference>
<evidence type="ECO:0000259" key="2">
    <source>
        <dbReference type="PROSITE" id="PS51471"/>
    </source>
</evidence>